<dbReference type="Proteomes" id="UP001165378">
    <property type="component" value="Unassembled WGS sequence"/>
</dbReference>
<proteinExistence type="predicted"/>
<comment type="caution">
    <text evidence="2">The sequence shown here is derived from an EMBL/GenBank/DDBJ whole genome shotgun (WGS) entry which is preliminary data.</text>
</comment>
<gene>
    <name evidence="2" type="ORF">LZ495_25985</name>
</gene>
<dbReference type="AlphaFoldDB" id="A0AA41Q338"/>
<keyword evidence="1" id="KW-1133">Transmembrane helix</keyword>
<evidence type="ECO:0000313" key="3">
    <source>
        <dbReference type="Proteomes" id="UP001165378"/>
    </source>
</evidence>
<keyword evidence="1" id="KW-0472">Membrane</keyword>
<evidence type="ECO:0000256" key="1">
    <source>
        <dbReference type="SAM" id="Phobius"/>
    </source>
</evidence>
<dbReference type="EMBL" id="JAKFHA010000017">
    <property type="protein sequence ID" value="MCF2530650.1"/>
    <property type="molecule type" value="Genomic_DNA"/>
</dbReference>
<accession>A0AA41Q338</accession>
<keyword evidence="3" id="KW-1185">Reference proteome</keyword>
<feature type="transmembrane region" description="Helical" evidence="1">
    <location>
        <begin position="12"/>
        <end position="36"/>
    </location>
</feature>
<reference evidence="2" key="1">
    <citation type="submission" date="2022-01" db="EMBL/GenBank/DDBJ databases">
        <title>Genome-Based Taxonomic Classification of the Phylum Actinobacteria.</title>
        <authorList>
            <person name="Gao Y."/>
        </authorList>
    </citation>
    <scope>NUCLEOTIDE SEQUENCE</scope>
    <source>
        <strain evidence="2">KLBMP 8922</strain>
    </source>
</reference>
<evidence type="ECO:0008006" key="4">
    <source>
        <dbReference type="Google" id="ProtNLM"/>
    </source>
</evidence>
<name>A0AA41Q338_9ACTN</name>
<keyword evidence="1" id="KW-0812">Transmembrane</keyword>
<organism evidence="2 3">
    <name type="scientific">Yinghuangia soli</name>
    <dbReference type="NCBI Taxonomy" id="2908204"/>
    <lineage>
        <taxon>Bacteria</taxon>
        <taxon>Bacillati</taxon>
        <taxon>Actinomycetota</taxon>
        <taxon>Actinomycetes</taxon>
        <taxon>Kitasatosporales</taxon>
        <taxon>Streptomycetaceae</taxon>
        <taxon>Yinghuangia</taxon>
    </lineage>
</organism>
<sequence>MSLASDGAQAVVLFLGAGVAALMTVVGLVLIVAVMVRRAVRRRIDRHAPRLRGLVDDAASRARAYTRPGNAGEAARLRVSVRKSLEHTRRVLDAGYTRDSQLGEARQLLARLEGFAAGLDTDLRMLEREPDATRVDRELPGLRERAERVQHAAGSLRWAAQDRERVLAHDELDRLGREVEMEAAALRETTQAAKDALGP</sequence>
<dbReference type="RefSeq" id="WP_235055309.1">
    <property type="nucleotide sequence ID" value="NZ_JAKFHA010000017.1"/>
</dbReference>
<evidence type="ECO:0000313" key="2">
    <source>
        <dbReference type="EMBL" id="MCF2530650.1"/>
    </source>
</evidence>
<protein>
    <recommendedName>
        <fullName evidence="4">Secreted protein</fullName>
    </recommendedName>
</protein>